<proteinExistence type="predicted"/>
<organism evidence="2 3">
    <name type="scientific">Candidatus Coatesbacteria bacterium 4484_99</name>
    <dbReference type="NCBI Taxonomy" id="1970774"/>
    <lineage>
        <taxon>Bacteria</taxon>
        <taxon>Candidatus Coatesiibacteriota</taxon>
    </lineage>
</organism>
<accession>A0A1W9S2F3</accession>
<dbReference type="EMBL" id="NATQ01000049">
    <property type="protein sequence ID" value="OQX90480.1"/>
    <property type="molecule type" value="Genomic_DNA"/>
</dbReference>
<reference evidence="3" key="1">
    <citation type="submission" date="2017-03" db="EMBL/GenBank/DDBJ databases">
        <title>Novel pathways for hydrocarbon cycling and metabolic interdependencies in hydrothermal sediment communities.</title>
        <authorList>
            <person name="Dombrowski N."/>
            <person name="Seitz K."/>
            <person name="Teske A."/>
            <person name="Baker B."/>
        </authorList>
    </citation>
    <scope>NUCLEOTIDE SEQUENCE [LARGE SCALE GENOMIC DNA]</scope>
</reference>
<sequence length="623" mass="71302">MKRGFLLYVNSYFILSCLVVLQVYAVGSYNDIPRLFWVDKEHVPPMSEEELKALAYFNVVSHHDVIYRSGGNRLYERTDDGSYLLLMIVNEELYNDISDNLNEFITQTESNGYTVELWTAEYADAEDLRAELQDFWAENGDFNCFMIGTLPVALSEIGYFEGEGTPYPIDLFFMDLDGEWEDTDEDGYYDNHDDGDGDVEPDISFGRIYAEPLTYHSSTEAELTNNYLEKVMAYCDGEFYDVEQKGLAFVDDDWFDSADEWGGALYYCYDDVDIIKGADTVDEIYEEKLIEKYETILLCAHSNPNYHAFKIGNDWTGGETWFYEVYNIEPICHFFNLFACSNCQYTYTNCMGSWYILVPSNYGLTSVGSAKTGAMLEFDQFYSWLGVGYNFGDAFRHWFEDVGINNKDWHYGMTLLGNPLLKISEYMNDVEMVVFNASPLNDAIMLEWKVDDEEGITGYYIYRSPATMELCDRTELDVGRGVFEWKRLNDYPITGKSPYSYVDSDVNEGTRYIYRLDALYGENAVSLARTSGSISSSSPLSIVMVYPNPVSEKLHIVIESDIDTEMDISIYDIAGRVVRNESIKTKMLKGDYELSTAELDDGVYIIRASSDSGSDTVRVVVQR</sequence>
<evidence type="ECO:0000259" key="1">
    <source>
        <dbReference type="Pfam" id="PF18962"/>
    </source>
</evidence>
<dbReference type="AlphaFoldDB" id="A0A1W9S2F3"/>
<dbReference type="PROSITE" id="PS51257">
    <property type="entry name" value="PROKAR_LIPOPROTEIN"/>
    <property type="match status" value="1"/>
</dbReference>
<feature type="domain" description="Secretion system C-terminal sorting" evidence="1">
    <location>
        <begin position="545"/>
        <end position="621"/>
    </location>
</feature>
<dbReference type="Gene3D" id="2.60.40.10">
    <property type="entry name" value="Immunoglobulins"/>
    <property type="match status" value="1"/>
</dbReference>
<comment type="caution">
    <text evidence="2">The sequence shown here is derived from an EMBL/GenBank/DDBJ whole genome shotgun (WGS) entry which is preliminary data.</text>
</comment>
<evidence type="ECO:0000313" key="2">
    <source>
        <dbReference type="EMBL" id="OQX90480.1"/>
    </source>
</evidence>
<dbReference type="InterPro" id="IPR026444">
    <property type="entry name" value="Secre_tail"/>
</dbReference>
<protein>
    <recommendedName>
        <fullName evidence="1">Secretion system C-terminal sorting domain-containing protein</fullName>
    </recommendedName>
</protein>
<dbReference type="Proteomes" id="UP000192611">
    <property type="component" value="Unassembled WGS sequence"/>
</dbReference>
<gene>
    <name evidence="2" type="ORF">B6D57_02945</name>
</gene>
<name>A0A1W9S2F3_9BACT</name>
<dbReference type="NCBIfam" id="TIGR04183">
    <property type="entry name" value="Por_Secre_tail"/>
    <property type="match status" value="1"/>
</dbReference>
<dbReference type="InterPro" id="IPR013783">
    <property type="entry name" value="Ig-like_fold"/>
</dbReference>
<dbReference type="Pfam" id="PF18962">
    <property type="entry name" value="Por_Secre_tail"/>
    <property type="match status" value="1"/>
</dbReference>
<evidence type="ECO:0000313" key="3">
    <source>
        <dbReference type="Proteomes" id="UP000192611"/>
    </source>
</evidence>